<dbReference type="RefSeq" id="WP_070067107.1">
    <property type="nucleotide sequence ID" value="NZ_MJUW02000077.1"/>
</dbReference>
<organism evidence="1 2">
    <name type="scientific">Candidatus Brocadia sapporoensis</name>
    <dbReference type="NCBI Taxonomy" id="392547"/>
    <lineage>
        <taxon>Bacteria</taxon>
        <taxon>Pseudomonadati</taxon>
        <taxon>Planctomycetota</taxon>
        <taxon>Candidatus Brocadiia</taxon>
        <taxon>Candidatus Brocadiales</taxon>
        <taxon>Candidatus Brocadiaceae</taxon>
        <taxon>Candidatus Brocadia</taxon>
    </lineage>
</organism>
<accession>A0A1V6M033</accession>
<sequence>MSTLKDNITKMIHHLPEDATLEDIQYHLYVLEKIRKGQESIKNGKGISYEEAKVRLSKWITK</sequence>
<keyword evidence="2" id="KW-1185">Reference proteome</keyword>
<name>A0A1V6M033_9BACT</name>
<protein>
    <recommendedName>
        <fullName evidence="3">Threonyl-tRNA synthetase</fullName>
    </recommendedName>
</protein>
<dbReference type="EMBL" id="MJUW02000077">
    <property type="protein sequence ID" value="OQD45725.1"/>
    <property type="molecule type" value="Genomic_DNA"/>
</dbReference>
<evidence type="ECO:0000313" key="1">
    <source>
        <dbReference type="EMBL" id="OQD45725.1"/>
    </source>
</evidence>
<dbReference type="AlphaFoldDB" id="A0A1V6M033"/>
<comment type="caution">
    <text evidence="1">The sequence shown here is derived from an EMBL/GenBank/DDBJ whole genome shotgun (WGS) entry which is preliminary data.</text>
</comment>
<evidence type="ECO:0008006" key="3">
    <source>
        <dbReference type="Google" id="ProtNLM"/>
    </source>
</evidence>
<dbReference type="Proteomes" id="UP000242219">
    <property type="component" value="Unassembled WGS sequence"/>
</dbReference>
<gene>
    <name evidence="1" type="ORF">BIY37_06990</name>
</gene>
<evidence type="ECO:0000313" key="2">
    <source>
        <dbReference type="Proteomes" id="UP000242219"/>
    </source>
</evidence>
<proteinExistence type="predicted"/>
<reference evidence="1 2" key="1">
    <citation type="journal article" date="2016" name="Genome Announc.">
        <title>Draft Genome Sequence of the Anaerobic Ammonium-Oxidizing Bacterium 'Candidatus Brocadia sp. 40'.</title>
        <authorList>
            <person name="Ali M."/>
            <person name="Haroon M.F."/>
            <person name="Narita Y."/>
            <person name="Zhang L."/>
            <person name="Rangel Shaw D."/>
            <person name="Okabe S."/>
            <person name="Saikaly P.E."/>
        </authorList>
    </citation>
    <scope>NUCLEOTIDE SEQUENCE [LARGE SCALE GENOMIC DNA]</scope>
    <source>
        <strain evidence="1 2">40</strain>
    </source>
</reference>